<feature type="domain" description="Nephrocystin 3-like N-terminal" evidence="2">
    <location>
        <begin position="426"/>
        <end position="604"/>
    </location>
</feature>
<dbReference type="Gene3D" id="3.40.50.300">
    <property type="entry name" value="P-loop containing nucleotide triphosphate hydrolases"/>
    <property type="match status" value="1"/>
</dbReference>
<keyword evidence="5" id="KW-1185">Reference proteome</keyword>
<evidence type="ECO:0000313" key="4">
    <source>
        <dbReference type="EMBL" id="KAA8913656.1"/>
    </source>
</evidence>
<dbReference type="OrthoDB" id="5086500at2759"/>
<sequence>MPQLRRKSVSPHPGPEVTFLGRGRTLRVSLIPLRVTEDEFRTFLRGLVGGDFILSLAPSRGFKVATVTFTHREPPALSKCARGDRSYLRYEDMSVDLVVDCDFLGMTPLYSAENPTVDIIAVTGLAGHAYGSWKSRTQNQMWLRDFLPSDLPNVRILTFGYDSTLRDSTSTGSIQQFSRAFLDGVNSERTGEKERNRPIIFIGHSFGGLIIKQALADASMSGGSENDQAILSSCTGLFFFGVPNRGLNVENLRTLVMHQTNAHLVNDLREGSELLRHAYQHFLQGFTHKDCQITSFYELRDTKAVIVREDGSWERSGGMIRVVSQESATFALPTEAIHMQVPIDADHSNMVKFADKADPNYIPVRDRLSDYVAKAPGILETRLASPAAARGGQPKVFQKDEQECIRSLSFPEIDSRQQAIKGGHDDTCAWLLQHPNYREWLDRERLNEHRGLIWIKGKPGAGKSTLMKHALEHYRQRASGTPVAILGFFFNARGGHLEKTLLGLFRSLFHQLLQQVRPLLSEFLPKFQEKQTLHQKGWEWHQTELEGFFRTAITRPQAHPIVVFVDGLDECDEPSARRFVWFLGASALSAVENGANLSICLSSRHYPNIHLKDCPEIRVEDCNESDISKYVRTTLSLAVSDESSLALVDTILRNASGVFLWVVLVVNELVKAQDDGESMERMKQILQDTPPELEELFKQSFQTIRPDDRPRALQIMQWVLFAERPLTLTELRFALASDEAPNASQQEWQRSDRFVKEDKQMEKLARSLSRGLVEVKTVGTGSATRTIVQFIHESVRDFLQQRNGFEILDPSLGETAIGRAHDRLARSCSNYLNIQELRTADFQAQLYSYFTRKGNS</sequence>
<feature type="domain" description="DUF7791" evidence="3">
    <location>
        <begin position="707"/>
        <end position="809"/>
    </location>
</feature>
<dbReference type="Proteomes" id="UP000326924">
    <property type="component" value="Unassembled WGS sequence"/>
</dbReference>
<keyword evidence="1" id="KW-0677">Repeat</keyword>
<dbReference type="EMBL" id="VXIS01000013">
    <property type="protein sequence ID" value="KAA8913656.1"/>
    <property type="molecule type" value="Genomic_DNA"/>
</dbReference>
<name>A0A5J5FA66_9PEZI</name>
<evidence type="ECO:0000256" key="1">
    <source>
        <dbReference type="ARBA" id="ARBA00022737"/>
    </source>
</evidence>
<dbReference type="Pfam" id="PF25053">
    <property type="entry name" value="DUF7791"/>
    <property type="match status" value="1"/>
</dbReference>
<dbReference type="SUPFAM" id="SSF53474">
    <property type="entry name" value="alpha/beta-Hydrolases"/>
    <property type="match status" value="1"/>
</dbReference>
<dbReference type="InterPro" id="IPR027417">
    <property type="entry name" value="P-loop_NTPase"/>
</dbReference>
<dbReference type="InterPro" id="IPR056693">
    <property type="entry name" value="DUF7791"/>
</dbReference>
<proteinExistence type="predicted"/>
<dbReference type="AlphaFoldDB" id="A0A5J5FA66"/>
<accession>A0A5J5FA66</accession>
<organism evidence="4 5">
    <name type="scientific">Sphaerosporella brunnea</name>
    <dbReference type="NCBI Taxonomy" id="1250544"/>
    <lineage>
        <taxon>Eukaryota</taxon>
        <taxon>Fungi</taxon>
        <taxon>Dikarya</taxon>
        <taxon>Ascomycota</taxon>
        <taxon>Pezizomycotina</taxon>
        <taxon>Pezizomycetes</taxon>
        <taxon>Pezizales</taxon>
        <taxon>Pyronemataceae</taxon>
        <taxon>Sphaerosporella</taxon>
    </lineage>
</organism>
<reference evidence="4 5" key="1">
    <citation type="submission" date="2019-09" db="EMBL/GenBank/DDBJ databases">
        <title>Draft genome of the ectomycorrhizal ascomycete Sphaerosporella brunnea.</title>
        <authorList>
            <consortium name="DOE Joint Genome Institute"/>
            <person name="Benucci G.M."/>
            <person name="Marozzi G."/>
            <person name="Antonielli L."/>
            <person name="Sanchez S."/>
            <person name="Marco P."/>
            <person name="Wang X."/>
            <person name="Falini L.B."/>
            <person name="Barry K."/>
            <person name="Haridas S."/>
            <person name="Lipzen A."/>
            <person name="Labutti K."/>
            <person name="Grigoriev I.V."/>
            <person name="Murat C."/>
            <person name="Martin F."/>
            <person name="Albertini E."/>
            <person name="Donnini D."/>
            <person name="Bonito G."/>
        </authorList>
    </citation>
    <scope>NUCLEOTIDE SEQUENCE [LARGE SCALE GENOMIC DNA]</scope>
    <source>
        <strain evidence="4 5">Sb_GMNB300</strain>
    </source>
</reference>
<dbReference type="SUPFAM" id="SSF52540">
    <property type="entry name" value="P-loop containing nucleoside triphosphate hydrolases"/>
    <property type="match status" value="1"/>
</dbReference>
<dbReference type="PANTHER" id="PTHR10039">
    <property type="entry name" value="AMELOGENIN"/>
    <property type="match status" value="1"/>
</dbReference>
<evidence type="ECO:0000259" key="2">
    <source>
        <dbReference type="Pfam" id="PF24883"/>
    </source>
</evidence>
<dbReference type="Gene3D" id="3.40.50.1820">
    <property type="entry name" value="alpha/beta hydrolase"/>
    <property type="match status" value="1"/>
</dbReference>
<dbReference type="InParanoid" id="A0A5J5FA66"/>
<dbReference type="InterPro" id="IPR029058">
    <property type="entry name" value="AB_hydrolase_fold"/>
</dbReference>
<protein>
    <submittedName>
        <fullName evidence="4">Uncharacterized protein</fullName>
    </submittedName>
</protein>
<gene>
    <name evidence="4" type="ORF">FN846DRAFT_929114</name>
</gene>
<dbReference type="PANTHER" id="PTHR10039:SF5">
    <property type="entry name" value="NACHT DOMAIN-CONTAINING PROTEIN"/>
    <property type="match status" value="1"/>
</dbReference>
<comment type="caution">
    <text evidence="4">The sequence shown here is derived from an EMBL/GenBank/DDBJ whole genome shotgun (WGS) entry which is preliminary data.</text>
</comment>
<dbReference type="InterPro" id="IPR056884">
    <property type="entry name" value="NPHP3-like_N"/>
</dbReference>
<dbReference type="Pfam" id="PF24883">
    <property type="entry name" value="NPHP3_N"/>
    <property type="match status" value="1"/>
</dbReference>
<evidence type="ECO:0000259" key="3">
    <source>
        <dbReference type="Pfam" id="PF25053"/>
    </source>
</evidence>
<evidence type="ECO:0000313" key="5">
    <source>
        <dbReference type="Proteomes" id="UP000326924"/>
    </source>
</evidence>